<proteinExistence type="inferred from homology"/>
<keyword evidence="4" id="KW-0288">FMN</keyword>
<dbReference type="Gene3D" id="3.20.20.70">
    <property type="entry name" value="Aldolase class I"/>
    <property type="match status" value="1"/>
</dbReference>
<dbReference type="AlphaFoldDB" id="A0A2G2Y1L8"/>
<evidence type="ECO:0000313" key="8">
    <source>
        <dbReference type="Proteomes" id="UP000222542"/>
    </source>
</evidence>
<accession>A0A2G2Y1L8</accession>
<dbReference type="GO" id="GO:0010181">
    <property type="term" value="F:FMN binding"/>
    <property type="evidence" value="ECO:0007669"/>
    <property type="project" value="InterPro"/>
</dbReference>
<name>A0A2G2Y1L8_CAPAN</name>
<comment type="caution">
    <text evidence="7">The sequence shown here is derived from an EMBL/GenBank/DDBJ whole genome shotgun (WGS) entry which is preliminary data.</text>
</comment>
<organism evidence="7 8">
    <name type="scientific">Capsicum annuum</name>
    <name type="common">Capsicum pepper</name>
    <dbReference type="NCBI Taxonomy" id="4072"/>
    <lineage>
        <taxon>Eukaryota</taxon>
        <taxon>Viridiplantae</taxon>
        <taxon>Streptophyta</taxon>
        <taxon>Embryophyta</taxon>
        <taxon>Tracheophyta</taxon>
        <taxon>Spermatophyta</taxon>
        <taxon>Magnoliopsida</taxon>
        <taxon>eudicotyledons</taxon>
        <taxon>Gunneridae</taxon>
        <taxon>Pentapetalae</taxon>
        <taxon>asterids</taxon>
        <taxon>lamiids</taxon>
        <taxon>Solanales</taxon>
        <taxon>Solanaceae</taxon>
        <taxon>Solanoideae</taxon>
        <taxon>Capsiceae</taxon>
        <taxon>Capsicum</taxon>
    </lineage>
</organism>
<dbReference type="GO" id="GO:0016491">
    <property type="term" value="F:oxidoreductase activity"/>
    <property type="evidence" value="ECO:0007669"/>
    <property type="project" value="InterPro"/>
</dbReference>
<evidence type="ECO:0000256" key="3">
    <source>
        <dbReference type="ARBA" id="ARBA00022630"/>
    </source>
</evidence>
<keyword evidence="3" id="KW-0285">Flavoprotein</keyword>
<evidence type="ECO:0000259" key="6">
    <source>
        <dbReference type="Pfam" id="PF00724"/>
    </source>
</evidence>
<feature type="domain" description="NADH:flavin oxidoreductase/NADH oxidase N-terminal" evidence="6">
    <location>
        <begin position="61"/>
        <end position="135"/>
    </location>
</feature>
<dbReference type="OMA" id="MEAWKPV"/>
<dbReference type="EMBL" id="AYRZ02000026">
    <property type="protein sequence ID" value="PHT63647.1"/>
    <property type="molecule type" value="Genomic_DNA"/>
</dbReference>
<dbReference type="InterPro" id="IPR045247">
    <property type="entry name" value="Oye-like"/>
</dbReference>
<comment type="similarity">
    <text evidence="2">Belongs to the NADH:flavin oxidoreductase/NADH oxidase family.</text>
</comment>
<dbReference type="SUPFAM" id="SSF51395">
    <property type="entry name" value="FMN-linked oxidoreductases"/>
    <property type="match status" value="1"/>
</dbReference>
<gene>
    <name evidence="7" type="ORF">T459_32469</name>
</gene>
<dbReference type="PANTHER" id="PTHR22893">
    <property type="entry name" value="NADH OXIDOREDUCTASE-RELATED"/>
    <property type="match status" value="1"/>
</dbReference>
<dbReference type="InterPro" id="IPR001155">
    <property type="entry name" value="OxRdtase_FMN_N"/>
</dbReference>
<dbReference type="PANTHER" id="PTHR22893:SF137">
    <property type="entry name" value="12-OXOPHYTODIENOATE REDUCTASE-LIKE PROTEIN"/>
    <property type="match status" value="1"/>
</dbReference>
<keyword evidence="8" id="KW-1185">Reference proteome</keyword>
<dbReference type="InterPro" id="IPR013785">
    <property type="entry name" value="Aldolase_TIM"/>
</dbReference>
<reference evidence="7 8" key="2">
    <citation type="journal article" date="2017" name="Genome Biol.">
        <title>New reference genome sequences of hot pepper reveal the massive evolution of plant disease-resistance genes by retroduplication.</title>
        <authorList>
            <person name="Kim S."/>
            <person name="Park J."/>
            <person name="Yeom S.I."/>
            <person name="Kim Y.M."/>
            <person name="Seo E."/>
            <person name="Kim K.T."/>
            <person name="Kim M.S."/>
            <person name="Lee J.M."/>
            <person name="Cheong K."/>
            <person name="Shin H.S."/>
            <person name="Kim S.B."/>
            <person name="Han K."/>
            <person name="Lee J."/>
            <person name="Park M."/>
            <person name="Lee H.A."/>
            <person name="Lee H.Y."/>
            <person name="Lee Y."/>
            <person name="Oh S."/>
            <person name="Lee J.H."/>
            <person name="Choi E."/>
            <person name="Choi E."/>
            <person name="Lee S.E."/>
            <person name="Jeon J."/>
            <person name="Kim H."/>
            <person name="Choi G."/>
            <person name="Song H."/>
            <person name="Lee J."/>
            <person name="Lee S.C."/>
            <person name="Kwon J.K."/>
            <person name="Lee H.Y."/>
            <person name="Koo N."/>
            <person name="Hong Y."/>
            <person name="Kim R.W."/>
            <person name="Kang W.H."/>
            <person name="Huh J.H."/>
            <person name="Kang B.C."/>
            <person name="Yang T.J."/>
            <person name="Lee Y.H."/>
            <person name="Bennetzen J.L."/>
            <person name="Choi D."/>
        </authorList>
    </citation>
    <scope>NUCLEOTIDE SEQUENCE [LARGE SCALE GENOMIC DNA]</scope>
    <source>
        <strain evidence="8">cv. CM334</strain>
    </source>
</reference>
<protein>
    <recommendedName>
        <fullName evidence="6">NADH:flavin oxidoreductase/NADH oxidase N-terminal domain-containing protein</fullName>
    </recommendedName>
</protein>
<dbReference type="Pfam" id="PF00724">
    <property type="entry name" value="Oxidored_FMN"/>
    <property type="match status" value="1"/>
</dbReference>
<dbReference type="Proteomes" id="UP000222542">
    <property type="component" value="Unassembled WGS sequence"/>
</dbReference>
<evidence type="ECO:0000256" key="4">
    <source>
        <dbReference type="ARBA" id="ARBA00022643"/>
    </source>
</evidence>
<dbReference type="STRING" id="4072.A0A2G2Y1L8"/>
<evidence type="ECO:0000256" key="2">
    <source>
        <dbReference type="ARBA" id="ARBA00005979"/>
    </source>
</evidence>
<keyword evidence="5" id="KW-0521">NADP</keyword>
<sequence>MDANTSPLFTPYKLGRFDLSHRCPNMSGIWSEEQMEAWKPVVKGVHDKGGPGDGQVLEKTTPQHLKADEIPCIVNDFRIAACNAINAGFDGIEINAASGYLIDQFSIGASTEERCRLAQEIVETVIEEVGADKVGL</sequence>
<evidence type="ECO:0000256" key="1">
    <source>
        <dbReference type="ARBA" id="ARBA00001917"/>
    </source>
</evidence>
<dbReference type="Gramene" id="PHT63647">
    <property type="protein sequence ID" value="PHT63647"/>
    <property type="gene ID" value="T459_32469"/>
</dbReference>
<evidence type="ECO:0000313" key="7">
    <source>
        <dbReference type="EMBL" id="PHT63647.1"/>
    </source>
</evidence>
<reference evidence="7 8" key="1">
    <citation type="journal article" date="2014" name="Nat. Genet.">
        <title>Genome sequence of the hot pepper provides insights into the evolution of pungency in Capsicum species.</title>
        <authorList>
            <person name="Kim S."/>
            <person name="Park M."/>
            <person name="Yeom S.I."/>
            <person name="Kim Y.M."/>
            <person name="Lee J.M."/>
            <person name="Lee H.A."/>
            <person name="Seo E."/>
            <person name="Choi J."/>
            <person name="Cheong K."/>
            <person name="Kim K.T."/>
            <person name="Jung K."/>
            <person name="Lee G.W."/>
            <person name="Oh S.K."/>
            <person name="Bae C."/>
            <person name="Kim S.B."/>
            <person name="Lee H.Y."/>
            <person name="Kim S.Y."/>
            <person name="Kim M.S."/>
            <person name="Kang B.C."/>
            <person name="Jo Y.D."/>
            <person name="Yang H.B."/>
            <person name="Jeong H.J."/>
            <person name="Kang W.H."/>
            <person name="Kwon J.K."/>
            <person name="Shin C."/>
            <person name="Lim J.Y."/>
            <person name="Park J.H."/>
            <person name="Huh J.H."/>
            <person name="Kim J.S."/>
            <person name="Kim B.D."/>
            <person name="Cohen O."/>
            <person name="Paran I."/>
            <person name="Suh M.C."/>
            <person name="Lee S.B."/>
            <person name="Kim Y.K."/>
            <person name="Shin Y."/>
            <person name="Noh S.J."/>
            <person name="Park J."/>
            <person name="Seo Y.S."/>
            <person name="Kwon S.Y."/>
            <person name="Kim H.A."/>
            <person name="Park J.M."/>
            <person name="Kim H.J."/>
            <person name="Choi S.B."/>
            <person name="Bosland P.W."/>
            <person name="Reeves G."/>
            <person name="Jo S.H."/>
            <person name="Lee B.W."/>
            <person name="Cho H.T."/>
            <person name="Choi H.S."/>
            <person name="Lee M.S."/>
            <person name="Yu Y."/>
            <person name="Do Choi Y."/>
            <person name="Park B.S."/>
            <person name="van Deynze A."/>
            <person name="Ashrafi H."/>
            <person name="Hill T."/>
            <person name="Kim W.T."/>
            <person name="Pai H.S."/>
            <person name="Ahn H.K."/>
            <person name="Yeam I."/>
            <person name="Giovannoni J.J."/>
            <person name="Rose J.K."/>
            <person name="Sorensen I."/>
            <person name="Lee S.J."/>
            <person name="Kim R.W."/>
            <person name="Choi I.Y."/>
            <person name="Choi B.S."/>
            <person name="Lim J.S."/>
            <person name="Lee Y.H."/>
            <person name="Choi D."/>
        </authorList>
    </citation>
    <scope>NUCLEOTIDE SEQUENCE [LARGE SCALE GENOMIC DNA]</scope>
    <source>
        <strain evidence="8">cv. CM334</strain>
    </source>
</reference>
<evidence type="ECO:0000256" key="5">
    <source>
        <dbReference type="ARBA" id="ARBA00022857"/>
    </source>
</evidence>
<comment type="cofactor">
    <cofactor evidence="1">
        <name>FMN</name>
        <dbReference type="ChEBI" id="CHEBI:58210"/>
    </cofactor>
</comment>